<dbReference type="KEGG" id="bcop:JD108_17305"/>
<comment type="similarity">
    <text evidence="7">Belongs to the CobB/CbiA family.</text>
</comment>
<dbReference type="Pfam" id="PF01656">
    <property type="entry name" value="CbiA"/>
    <property type="match status" value="1"/>
</dbReference>
<comment type="cofactor">
    <cofactor evidence="1 7">
        <name>Mg(2+)</name>
        <dbReference type="ChEBI" id="CHEBI:18420"/>
    </cofactor>
</comment>
<dbReference type="Proteomes" id="UP000595847">
    <property type="component" value="Chromosome"/>
</dbReference>
<evidence type="ECO:0000256" key="1">
    <source>
        <dbReference type="ARBA" id="ARBA00001946"/>
    </source>
</evidence>
<comment type="catalytic activity">
    <reaction evidence="7">
        <text>cob(II)yrinate + 2 L-glutamine + 2 ATP + 2 H2O = cob(II)yrinate a,c diamide + 2 L-glutamate + 2 ADP + 2 phosphate + 2 H(+)</text>
        <dbReference type="Rhea" id="RHEA:26289"/>
        <dbReference type="ChEBI" id="CHEBI:15377"/>
        <dbReference type="ChEBI" id="CHEBI:15378"/>
        <dbReference type="ChEBI" id="CHEBI:29985"/>
        <dbReference type="ChEBI" id="CHEBI:30616"/>
        <dbReference type="ChEBI" id="CHEBI:43474"/>
        <dbReference type="ChEBI" id="CHEBI:58359"/>
        <dbReference type="ChEBI" id="CHEBI:58537"/>
        <dbReference type="ChEBI" id="CHEBI:58894"/>
        <dbReference type="ChEBI" id="CHEBI:456216"/>
        <dbReference type="EC" id="6.3.5.11"/>
    </reaction>
</comment>
<evidence type="ECO:0000259" key="9">
    <source>
        <dbReference type="Pfam" id="PF07685"/>
    </source>
</evidence>
<feature type="active site" description="Nucleophile" evidence="7">
    <location>
        <position position="376"/>
    </location>
</feature>
<dbReference type="CDD" id="cd03130">
    <property type="entry name" value="GATase1_CobB"/>
    <property type="match status" value="1"/>
</dbReference>
<dbReference type="InterPro" id="IPR011698">
    <property type="entry name" value="GATase_3"/>
</dbReference>
<dbReference type="EC" id="6.3.5.11" evidence="7"/>
<accession>A0A7T5EJC1</accession>
<keyword evidence="3 7" id="KW-0547">Nucleotide-binding</keyword>
<evidence type="ECO:0000256" key="6">
    <source>
        <dbReference type="ARBA" id="ARBA00022962"/>
    </source>
</evidence>
<sequence length="501" mass="54219">MSGQTCSSTRRLVIAGTGSGAGKTTVTIGLMAALKRRGHVVQGFKCGPDYIDPTYHTAVTGRVSRNLDSWMLDTHTMQEIFVRGSHGADISIIEGVMGMYDGKDPRSDRGSTAEISILTKSPVLLVISAQSMARSAAAIVKGFQLLNTEARIVGVIANKVGSEGHYKIVKTAIEQECGIPVVGYLKRESDLEIPERHLGLVPSVERGELNPLFDRLAELMAETVDMEQIWALAEAEPLHVEPRMFAQVPLTESGGHRDDGEAAGHLDNAAALDKGAAGHPGSRDRAKPDGRVKIAVAKDPAFHFYYPENFELLQACGAELLFFSPLAGQPVPEEADGLYIGGGFPEEFAAELSRDEAVLRSFREAISSGLPTLAECGGFMYLTDAIETTDGSVYPMVGLIRGKVTMQKRLAALGYREITGTQHNFLIGPGEQAKGHEFHYSTFAAEAEYPHAYETKGLRGTKTEGYAKDNLVAGYTHLHFASNPELAKRWVERCREVRAGG</sequence>
<dbReference type="InterPro" id="IPR029062">
    <property type="entry name" value="Class_I_gatase-like"/>
</dbReference>
<comment type="miscellaneous">
    <text evidence="7">The a and c carboxylates of cobyrinate are activated for nucleophilic attack via formation of a phosphorylated intermediate by ATP. CbiA catalyzes first the amidation of the c-carboxylate, and then that of the a-carboxylate.</text>
</comment>
<dbReference type="InterPro" id="IPR002586">
    <property type="entry name" value="CobQ/CobB/MinD/ParA_Nub-bd_dom"/>
</dbReference>
<keyword evidence="2 7" id="KW-0436">Ligase</keyword>
<dbReference type="EMBL" id="CP066308">
    <property type="protein sequence ID" value="QQE73628.1"/>
    <property type="molecule type" value="Genomic_DNA"/>
</dbReference>
<comment type="function">
    <text evidence="7">Catalyzes the ATP-dependent amidation of the two carboxylate groups at positions a and c of cobyrinate, using either L-glutamine or ammonia as the nitrogen source.</text>
</comment>
<dbReference type="NCBIfam" id="TIGR00379">
    <property type="entry name" value="cobB"/>
    <property type="match status" value="1"/>
</dbReference>
<protein>
    <recommendedName>
        <fullName evidence="7">Cobyrinate a,c-diamide synthase</fullName>
        <ecNumber evidence="7">6.3.5.11</ecNumber>
    </recommendedName>
    <alternativeName>
        <fullName evidence="7">Cobyrinic acid a,c-diamide synthetase</fullName>
    </alternativeName>
</protein>
<feature type="domain" description="CobQ/CobB/MinD/ParA nucleotide binding" evidence="8">
    <location>
        <begin position="12"/>
        <end position="198"/>
    </location>
</feature>
<dbReference type="UniPathway" id="UPA00148">
    <property type="reaction ID" value="UER00231"/>
</dbReference>
<keyword evidence="6 7" id="KW-0315">Glutamine amidotransferase</keyword>
<feature type="domain" description="CobB/CobQ-like glutamine amidotransferase" evidence="9">
    <location>
        <begin position="293"/>
        <end position="483"/>
    </location>
</feature>
<evidence type="ECO:0000313" key="11">
    <source>
        <dbReference type="EMBL" id="QUO40710.1"/>
    </source>
</evidence>
<comment type="pathway">
    <text evidence="7">Cofactor biosynthesis; adenosylcobalamin biosynthesis; cob(II)yrinate a,c-diamide from sirohydrochlorin (anaerobic route): step 10/10.</text>
</comment>
<gene>
    <name evidence="7" type="primary">cbiA</name>
    <name evidence="10" type="ORF">JD108_17305</name>
    <name evidence="11" type="ORF">KDJ56_17250</name>
</gene>
<evidence type="ECO:0000259" key="8">
    <source>
        <dbReference type="Pfam" id="PF01656"/>
    </source>
</evidence>
<name>A0A7T5EJC1_9BACL</name>
<dbReference type="GO" id="GO:0009236">
    <property type="term" value="P:cobalamin biosynthetic process"/>
    <property type="evidence" value="ECO:0007669"/>
    <property type="project" value="UniProtKB-UniRule"/>
</dbReference>
<feature type="site" description="Increases nucleophilicity of active site Cys" evidence="7">
    <location>
        <position position="477"/>
    </location>
</feature>
<reference evidence="11" key="2">
    <citation type="submission" date="2021-04" db="EMBL/GenBank/DDBJ databases">
        <title>Brevibacillus composti FJAT-54423, complete genome.</title>
        <authorList>
            <person name="Tang R."/>
        </authorList>
    </citation>
    <scope>NUCLEOTIDE SEQUENCE</scope>
    <source>
        <strain evidence="11">FJAT-54424</strain>
    </source>
</reference>
<keyword evidence="4 7" id="KW-0067">ATP-binding</keyword>
<dbReference type="HAMAP" id="MF_00027">
    <property type="entry name" value="CobB_CbiA"/>
    <property type="match status" value="1"/>
</dbReference>
<dbReference type="GO" id="GO:0005524">
    <property type="term" value="F:ATP binding"/>
    <property type="evidence" value="ECO:0007669"/>
    <property type="project" value="UniProtKB-UniRule"/>
</dbReference>
<dbReference type="CDD" id="cd05388">
    <property type="entry name" value="CobB_N"/>
    <property type="match status" value="1"/>
</dbReference>
<dbReference type="PANTHER" id="PTHR43873:SF1">
    <property type="entry name" value="COBYRINATE A,C-DIAMIDE SYNTHASE"/>
    <property type="match status" value="1"/>
</dbReference>
<dbReference type="PROSITE" id="PS51274">
    <property type="entry name" value="GATASE_COBBQ"/>
    <property type="match status" value="1"/>
</dbReference>
<dbReference type="InterPro" id="IPR027417">
    <property type="entry name" value="P-loop_NTPase"/>
</dbReference>
<evidence type="ECO:0000313" key="10">
    <source>
        <dbReference type="EMBL" id="QQE73628.1"/>
    </source>
</evidence>
<dbReference type="InterPro" id="IPR004484">
    <property type="entry name" value="CbiA/CobB_synth"/>
</dbReference>
<keyword evidence="7" id="KW-0169">Cobalamin biosynthesis</keyword>
<dbReference type="Pfam" id="PF07685">
    <property type="entry name" value="GATase_3"/>
    <property type="match status" value="1"/>
</dbReference>
<dbReference type="Proteomes" id="UP000677234">
    <property type="component" value="Chromosome"/>
</dbReference>
<dbReference type="AlphaFoldDB" id="A0A7T5EJC1"/>
<organism evidence="10 12">
    <name type="scientific">Brevibacillus composti</name>
    <dbReference type="NCBI Taxonomy" id="2796470"/>
    <lineage>
        <taxon>Bacteria</taxon>
        <taxon>Bacillati</taxon>
        <taxon>Bacillota</taxon>
        <taxon>Bacilli</taxon>
        <taxon>Bacillales</taxon>
        <taxon>Paenibacillaceae</taxon>
        <taxon>Brevibacillus</taxon>
    </lineage>
</organism>
<reference evidence="10 12" key="1">
    <citation type="submission" date="2020-12" db="EMBL/GenBank/DDBJ databases">
        <title>strain FJAT-54423T represents a novel species of the genus Brevibacillus.</title>
        <authorList>
            <person name="Tang R."/>
        </authorList>
    </citation>
    <scope>NUCLEOTIDE SEQUENCE [LARGE SCALE GENOMIC DNA]</scope>
    <source>
        <strain evidence="10 12">FJAT-54423</strain>
    </source>
</reference>
<dbReference type="PANTHER" id="PTHR43873">
    <property type="entry name" value="COBYRINATE A,C-DIAMIDE SYNTHASE"/>
    <property type="match status" value="1"/>
</dbReference>
<dbReference type="GO" id="GO:0042242">
    <property type="term" value="F:cobyrinic acid a,c-diamide synthase activity"/>
    <property type="evidence" value="ECO:0007669"/>
    <property type="project" value="UniProtKB-UniRule"/>
</dbReference>
<evidence type="ECO:0000256" key="2">
    <source>
        <dbReference type="ARBA" id="ARBA00022598"/>
    </source>
</evidence>
<keyword evidence="5 7" id="KW-0460">Magnesium</keyword>
<evidence type="ECO:0000256" key="5">
    <source>
        <dbReference type="ARBA" id="ARBA00022842"/>
    </source>
</evidence>
<dbReference type="Gene3D" id="3.40.50.880">
    <property type="match status" value="1"/>
</dbReference>
<dbReference type="SUPFAM" id="SSF52317">
    <property type="entry name" value="Class I glutamine amidotransferase-like"/>
    <property type="match status" value="1"/>
</dbReference>
<dbReference type="NCBIfam" id="NF002204">
    <property type="entry name" value="PRK01077.1"/>
    <property type="match status" value="1"/>
</dbReference>
<evidence type="ECO:0000256" key="3">
    <source>
        <dbReference type="ARBA" id="ARBA00022741"/>
    </source>
</evidence>
<dbReference type="EMBL" id="CP073708">
    <property type="protein sequence ID" value="QUO40710.1"/>
    <property type="molecule type" value="Genomic_DNA"/>
</dbReference>
<evidence type="ECO:0000256" key="4">
    <source>
        <dbReference type="ARBA" id="ARBA00022840"/>
    </source>
</evidence>
<comment type="domain">
    <text evidence="7">Comprises of two domains. The C-terminal domain contains the binding site for glutamine and catalyzes the hydrolysis of this substrate to glutamate and ammonia. The N-terminal domain is anticipated to bind ATP and cobyrinate and catalyzes the ultimate synthesis of the diamide product. The ammonia produced via the glutaminase domain is probably translocated to the adjacent domain via a molecular tunnel, where it reacts with an activated intermediate.</text>
</comment>
<dbReference type="Gene3D" id="3.40.50.300">
    <property type="entry name" value="P-loop containing nucleotide triphosphate hydrolases"/>
    <property type="match status" value="2"/>
</dbReference>
<proteinExistence type="inferred from homology"/>
<evidence type="ECO:0000256" key="7">
    <source>
        <dbReference type="HAMAP-Rule" id="MF_00027"/>
    </source>
</evidence>
<dbReference type="RefSeq" id="WP_198827235.1">
    <property type="nucleotide sequence ID" value="NZ_CP066308.1"/>
</dbReference>
<evidence type="ECO:0000313" key="13">
    <source>
        <dbReference type="Proteomes" id="UP000677234"/>
    </source>
</evidence>
<evidence type="ECO:0000313" key="12">
    <source>
        <dbReference type="Proteomes" id="UP000595847"/>
    </source>
</evidence>
<dbReference type="SUPFAM" id="SSF52540">
    <property type="entry name" value="P-loop containing nucleoside triphosphate hydrolases"/>
    <property type="match status" value="1"/>
</dbReference>
<keyword evidence="13" id="KW-1185">Reference proteome</keyword>